<dbReference type="EC" id="3.1.1.-" evidence="3"/>
<dbReference type="PROSITE" id="PS00941">
    <property type="entry name" value="CARBOXYLESTERASE_B_2"/>
    <property type="match status" value="1"/>
</dbReference>
<dbReference type="EMBL" id="LVHG01000073">
    <property type="protein sequence ID" value="OAK59297.1"/>
    <property type="molecule type" value="Genomic_DNA"/>
</dbReference>
<sequence>MTSHLRAGIAGAILALLQLSACGVGGNQGPVFTPVAAPAPNSPAAPPASGPPPEAPSALQRATVYGQVLGSDDSASNGTYSWKGVPFAKPPVGALRWKAPVDPEPWTAVKATQKLGNACVQTGRLYGPGQNNQYDATIGTSYGKTTGAEDCLYLNIWAPSTAAATDKLPVIVFVHGGSNITGYTGDPVYDGAALAKAAHAVVVTVNYRLGIMGFLASPQLKAGVDANDDSGNYAILDLIKAMQFVNANIAAFGGDPGNVTLMGQSAGAVNIYALMVSPLVVKAKPALFHRLVPLSGGVATATTQPSQVNALLAALLVADGTVADDTAAGAYIAGRSNAELAAYLRSKSADTLLQTVLKKLAPLGLSASNPLNDGTVVPVDPIAAINAGAFLKVPVMAGYTRDETKLFPQNLAISPAFGGISGRLLDDPTVFSMAYSYDPDAAPATTLEQWIPGQYLPVTTPVTGFNARTDLYNQYFFIALRKQIFPVLQAQNVPLWWYQFNWDKAPAPFNDIFGAAHTFDLPFVFGNFGPSLYARFANSKANAPGRLELSDAMMKSLAAFARTGDPNNAALGVRWSPYPSMLNFDASLSAKAITVQP</sequence>
<evidence type="ECO:0000259" key="5">
    <source>
        <dbReference type="Pfam" id="PF00135"/>
    </source>
</evidence>
<dbReference type="InterPro" id="IPR050309">
    <property type="entry name" value="Type-B_Carboxylest/Lipase"/>
</dbReference>
<dbReference type="InterPro" id="IPR002018">
    <property type="entry name" value="CarbesteraseB"/>
</dbReference>
<reference evidence="6 7" key="1">
    <citation type="submission" date="2016-03" db="EMBL/GenBank/DDBJ databases">
        <title>Genome sequence of Variovorax paradoxus KB5.</title>
        <authorList>
            <person name="Jeong H."/>
            <person name="Hong C.E."/>
            <person name="Jo S.H."/>
            <person name="Park J.M."/>
        </authorList>
    </citation>
    <scope>NUCLEOTIDE SEQUENCE [LARGE SCALE GENOMIC DNA]</scope>
    <source>
        <strain evidence="6 7">KB5</strain>
    </source>
</reference>
<feature type="region of interest" description="Disordered" evidence="4">
    <location>
        <begin position="35"/>
        <end position="57"/>
    </location>
</feature>
<dbReference type="InterPro" id="IPR019826">
    <property type="entry name" value="Carboxylesterase_B_AS"/>
</dbReference>
<evidence type="ECO:0000313" key="7">
    <source>
        <dbReference type="Proteomes" id="UP000077852"/>
    </source>
</evidence>
<comment type="similarity">
    <text evidence="1 3">Belongs to the type-B carboxylesterase/lipase family.</text>
</comment>
<organism evidence="6 7">
    <name type="scientific">Variovorax paradoxus</name>
    <dbReference type="NCBI Taxonomy" id="34073"/>
    <lineage>
        <taxon>Bacteria</taxon>
        <taxon>Pseudomonadati</taxon>
        <taxon>Pseudomonadota</taxon>
        <taxon>Betaproteobacteria</taxon>
        <taxon>Burkholderiales</taxon>
        <taxon>Comamonadaceae</taxon>
        <taxon>Variovorax</taxon>
    </lineage>
</organism>
<keyword evidence="2 3" id="KW-0378">Hydrolase</keyword>
<evidence type="ECO:0000313" key="6">
    <source>
        <dbReference type="EMBL" id="OAK59297.1"/>
    </source>
</evidence>
<proteinExistence type="inferred from homology"/>
<evidence type="ECO:0000256" key="3">
    <source>
        <dbReference type="RuleBase" id="RU361235"/>
    </source>
</evidence>
<feature type="chain" id="PRO_5041515369" description="Carboxylic ester hydrolase" evidence="3">
    <location>
        <begin position="24"/>
        <end position="597"/>
    </location>
</feature>
<name>A0AA91DJ95_VARPD</name>
<protein>
    <recommendedName>
        <fullName evidence="3">Carboxylic ester hydrolase</fullName>
        <ecNumber evidence="3">3.1.1.-</ecNumber>
    </recommendedName>
</protein>
<dbReference type="RefSeq" id="WP_081270329.1">
    <property type="nucleotide sequence ID" value="NZ_LVHG01000073.1"/>
</dbReference>
<dbReference type="InterPro" id="IPR029058">
    <property type="entry name" value="AB_hydrolase_fold"/>
</dbReference>
<gene>
    <name evidence="6" type="ORF">A3K87_02710</name>
</gene>
<evidence type="ECO:0000256" key="4">
    <source>
        <dbReference type="SAM" id="MobiDB-lite"/>
    </source>
</evidence>
<accession>A0AA91DJ95</accession>
<feature type="domain" description="Carboxylesterase type B" evidence="5">
    <location>
        <begin position="61"/>
        <end position="579"/>
    </location>
</feature>
<dbReference type="AlphaFoldDB" id="A0AA91DJ95"/>
<dbReference type="Pfam" id="PF00135">
    <property type="entry name" value="COesterase"/>
    <property type="match status" value="1"/>
</dbReference>
<dbReference type="GO" id="GO:0016787">
    <property type="term" value="F:hydrolase activity"/>
    <property type="evidence" value="ECO:0007669"/>
    <property type="project" value="UniProtKB-KW"/>
</dbReference>
<dbReference type="Gene3D" id="3.40.50.1820">
    <property type="entry name" value="alpha/beta hydrolase"/>
    <property type="match status" value="1"/>
</dbReference>
<dbReference type="SUPFAM" id="SSF53474">
    <property type="entry name" value="alpha/beta-Hydrolases"/>
    <property type="match status" value="1"/>
</dbReference>
<evidence type="ECO:0000256" key="1">
    <source>
        <dbReference type="ARBA" id="ARBA00005964"/>
    </source>
</evidence>
<evidence type="ECO:0000256" key="2">
    <source>
        <dbReference type="ARBA" id="ARBA00022801"/>
    </source>
</evidence>
<dbReference type="Proteomes" id="UP000077852">
    <property type="component" value="Unassembled WGS sequence"/>
</dbReference>
<dbReference type="PROSITE" id="PS00122">
    <property type="entry name" value="CARBOXYLESTERASE_B_1"/>
    <property type="match status" value="1"/>
</dbReference>
<feature type="signal peptide" evidence="3">
    <location>
        <begin position="1"/>
        <end position="23"/>
    </location>
</feature>
<dbReference type="PANTHER" id="PTHR11559">
    <property type="entry name" value="CARBOXYLESTERASE"/>
    <property type="match status" value="1"/>
</dbReference>
<comment type="caution">
    <text evidence="6">The sequence shown here is derived from an EMBL/GenBank/DDBJ whole genome shotgun (WGS) entry which is preliminary data.</text>
</comment>
<keyword evidence="3" id="KW-0732">Signal</keyword>
<dbReference type="InterPro" id="IPR019819">
    <property type="entry name" value="Carboxylesterase_B_CS"/>
</dbReference>
<feature type="compositionally biased region" description="Pro residues" evidence="4">
    <location>
        <begin position="40"/>
        <end position="55"/>
    </location>
</feature>